<dbReference type="Gene3D" id="3.40.850.10">
    <property type="entry name" value="Kinesin motor domain"/>
    <property type="match status" value="1"/>
</dbReference>
<dbReference type="EMBL" id="JWZX01003271">
    <property type="protein sequence ID" value="KOO22532.1"/>
    <property type="molecule type" value="Genomic_DNA"/>
</dbReference>
<dbReference type="GO" id="GO:0005524">
    <property type="term" value="F:ATP binding"/>
    <property type="evidence" value="ECO:0007669"/>
    <property type="project" value="UniProtKB-UniRule"/>
</dbReference>
<feature type="compositionally biased region" description="Polar residues" evidence="5">
    <location>
        <begin position="597"/>
        <end position="606"/>
    </location>
</feature>
<feature type="domain" description="Kinesin motor" evidence="6">
    <location>
        <begin position="6"/>
        <end position="339"/>
    </location>
</feature>
<dbReference type="PROSITE" id="PS00411">
    <property type="entry name" value="KINESIN_MOTOR_1"/>
    <property type="match status" value="1"/>
</dbReference>
<dbReference type="PROSITE" id="PS50067">
    <property type="entry name" value="KINESIN_MOTOR_2"/>
    <property type="match status" value="1"/>
</dbReference>
<dbReference type="AlphaFoldDB" id="A0A0M0J875"/>
<organism evidence="8 9">
    <name type="scientific">Chrysochromulina tobinii</name>
    <dbReference type="NCBI Taxonomy" id="1460289"/>
    <lineage>
        <taxon>Eukaryota</taxon>
        <taxon>Haptista</taxon>
        <taxon>Haptophyta</taxon>
        <taxon>Prymnesiophyceae</taxon>
        <taxon>Prymnesiales</taxon>
        <taxon>Chrysochromulinaceae</taxon>
        <taxon>Chrysochromulina</taxon>
    </lineage>
</organism>
<dbReference type="GO" id="GO:0008017">
    <property type="term" value="F:microtubule binding"/>
    <property type="evidence" value="ECO:0007669"/>
    <property type="project" value="InterPro"/>
</dbReference>
<dbReference type="PROSITE" id="PS50191">
    <property type="entry name" value="CRAL_TRIO"/>
    <property type="match status" value="1"/>
</dbReference>
<dbReference type="InterPro" id="IPR001251">
    <property type="entry name" value="CRAL-TRIO_dom"/>
</dbReference>
<dbReference type="InterPro" id="IPR036273">
    <property type="entry name" value="CRAL/TRIO_N_dom_sf"/>
</dbReference>
<evidence type="ECO:0000256" key="1">
    <source>
        <dbReference type="ARBA" id="ARBA00022741"/>
    </source>
</evidence>
<dbReference type="SMART" id="SM00516">
    <property type="entry name" value="SEC14"/>
    <property type="match status" value="1"/>
</dbReference>
<evidence type="ECO:0000256" key="5">
    <source>
        <dbReference type="SAM" id="MobiDB-lite"/>
    </source>
</evidence>
<keyword evidence="9" id="KW-1185">Reference proteome</keyword>
<dbReference type="PANTHER" id="PTHR47968">
    <property type="entry name" value="CENTROMERE PROTEIN E"/>
    <property type="match status" value="1"/>
</dbReference>
<evidence type="ECO:0000256" key="4">
    <source>
        <dbReference type="RuleBase" id="RU000394"/>
    </source>
</evidence>
<dbReference type="SUPFAM" id="SSF52087">
    <property type="entry name" value="CRAL/TRIO domain"/>
    <property type="match status" value="1"/>
</dbReference>
<keyword evidence="2 3" id="KW-0067">ATP-binding</keyword>
<dbReference type="InterPro" id="IPR027417">
    <property type="entry name" value="P-loop_NTPase"/>
</dbReference>
<dbReference type="InterPro" id="IPR036961">
    <property type="entry name" value="Kinesin_motor_dom_sf"/>
</dbReference>
<dbReference type="Pfam" id="PF23735">
    <property type="entry name" value="KIF9"/>
    <property type="match status" value="1"/>
</dbReference>
<name>A0A0M0J875_9EUKA</name>
<evidence type="ECO:0000256" key="2">
    <source>
        <dbReference type="ARBA" id="ARBA00022840"/>
    </source>
</evidence>
<dbReference type="GO" id="GO:0007018">
    <property type="term" value="P:microtubule-based movement"/>
    <property type="evidence" value="ECO:0007669"/>
    <property type="project" value="InterPro"/>
</dbReference>
<feature type="compositionally biased region" description="Polar residues" evidence="5">
    <location>
        <begin position="575"/>
        <end position="584"/>
    </location>
</feature>
<dbReference type="Proteomes" id="UP000037460">
    <property type="component" value="Unassembled WGS sequence"/>
</dbReference>
<feature type="binding site" evidence="3">
    <location>
        <begin position="95"/>
        <end position="102"/>
    </location>
    <ligand>
        <name>ATP</name>
        <dbReference type="ChEBI" id="CHEBI:30616"/>
    </ligand>
</feature>
<evidence type="ECO:0000313" key="9">
    <source>
        <dbReference type="Proteomes" id="UP000037460"/>
    </source>
</evidence>
<keyword evidence="4" id="KW-0493">Microtubule</keyword>
<comment type="caution">
    <text evidence="8">The sequence shown here is derived from an EMBL/GenBank/DDBJ whole genome shotgun (WGS) entry which is preliminary data.</text>
</comment>
<feature type="domain" description="CRAL-TRIO" evidence="7">
    <location>
        <begin position="726"/>
        <end position="896"/>
    </location>
</feature>
<dbReference type="CDD" id="cd00170">
    <property type="entry name" value="SEC14"/>
    <property type="match status" value="1"/>
</dbReference>
<proteinExistence type="inferred from homology"/>
<dbReference type="Pfam" id="PF00650">
    <property type="entry name" value="CRAL_TRIO"/>
    <property type="match status" value="1"/>
</dbReference>
<feature type="region of interest" description="Disordered" evidence="5">
    <location>
        <begin position="557"/>
        <end position="615"/>
    </location>
</feature>
<dbReference type="PRINTS" id="PR00380">
    <property type="entry name" value="KINESINHEAVY"/>
</dbReference>
<feature type="region of interest" description="Disordered" evidence="5">
    <location>
        <begin position="884"/>
        <end position="905"/>
    </location>
</feature>
<evidence type="ECO:0000259" key="6">
    <source>
        <dbReference type="PROSITE" id="PS50067"/>
    </source>
</evidence>
<dbReference type="PANTHER" id="PTHR47968:SF67">
    <property type="entry name" value="KINESIN MOTOR DOMAIN-CONTAINING PROTEIN"/>
    <property type="match status" value="1"/>
</dbReference>
<sequence length="905" mass="98428">MPSSTAITTFLRLRPSKHGSGYFAVDPSAPNKVEVSVPPEEAAGLHVNHKRNQWKFSFDGVLETRATQEEVFERVAEPVVASVFEGYNGTVFAYGQTGSGKTFTLTGGVNAFGERGIIPRTLSALFARIAADTEAEYTVRISYLEIYNETGFDLLDSRQAAVQAVTEDADGSVRLKGLSSHVVGSEEAALNLLFVGDTNRAVSETSMNAVSSRSHCVFTVALEARPHGSSTVRRSKLHLVDLAGSERVGKSGASGTTLNEAIHINSSLFQLELVIMALHERQTASSRHVPYRNSMLTSVLRDSLGGNCKTVMVATVHPAVSHTDESISTCKFAQRVAMVKNEVSVNEEVDQAVLIARLQDENRKLREAGGGAGGSAEDDPTKQLSAEELQQLHRDVRAFVSDADPQVTLAWGPGKRLAKLKEALGTALEGQAGNQAGSQAGEERMRAQLTLETTLYKGGVASLKELKGEIESLQLQLQRSQQRLQADFESWHTAVVRWLKSQEIPADVYLREARAALEAAVEQVLIDRPVNPLLAIGQHLCAYQVQAELALVQRSSSTSSRMPTHELEVEAAPVQRSSGTSSRMPTHELEAEAAPVQRSSSTSSRMPTHELEGESAPVQNFKTERSDSTMPESVSIVAAVAPVQTPTAKEQLLLPKMLAALAVRGVKPRPLGAGETKEDALLRYLRARHHNVEKAANQYAATIKWREEHHVDHLRTLTPDEALGAPVAGMRHFVPHAQTGIDRKGCPIIFKVMGANCRVKLAVEAGYSLDAIGRYNVWLNESYMDALAAAKAREWSVVIDAAGWHLGLFDSYGFKFLKQTATTDSSHYPELLSTMLIVNAPPVLAVAWRVIRTWVDEDTREKIDILSSETSRARLHKMADPAQLPAQYGGTAKPLPGWPPEAGVP</sequence>
<evidence type="ECO:0000259" key="7">
    <source>
        <dbReference type="PROSITE" id="PS50191"/>
    </source>
</evidence>
<dbReference type="Gene3D" id="3.40.525.10">
    <property type="entry name" value="CRAL-TRIO lipid binding domain"/>
    <property type="match status" value="1"/>
</dbReference>
<keyword evidence="3 4" id="KW-0505">Motor protein</keyword>
<dbReference type="OrthoDB" id="3176171at2759"/>
<protein>
    <recommendedName>
        <fullName evidence="4">Kinesin-like protein</fullName>
    </recommendedName>
</protein>
<dbReference type="GO" id="GO:0005874">
    <property type="term" value="C:microtubule"/>
    <property type="evidence" value="ECO:0007669"/>
    <property type="project" value="UniProtKB-KW"/>
</dbReference>
<comment type="similarity">
    <text evidence="3 4">Belongs to the TRAFAC class myosin-kinesin ATPase superfamily. Kinesin family.</text>
</comment>
<keyword evidence="1 3" id="KW-0547">Nucleotide-binding</keyword>
<dbReference type="InterPro" id="IPR001752">
    <property type="entry name" value="Kinesin_motor_dom"/>
</dbReference>
<dbReference type="SMART" id="SM00129">
    <property type="entry name" value="KISc"/>
    <property type="match status" value="1"/>
</dbReference>
<evidence type="ECO:0000256" key="3">
    <source>
        <dbReference type="PROSITE-ProRule" id="PRU00283"/>
    </source>
</evidence>
<dbReference type="InterPro" id="IPR019821">
    <property type="entry name" value="Kinesin_motor_CS"/>
</dbReference>
<dbReference type="InterPro" id="IPR056524">
    <property type="entry name" value="KIF6/9_C"/>
</dbReference>
<dbReference type="Pfam" id="PF00225">
    <property type="entry name" value="Kinesin"/>
    <property type="match status" value="1"/>
</dbReference>
<dbReference type="GO" id="GO:0003777">
    <property type="term" value="F:microtubule motor activity"/>
    <property type="evidence" value="ECO:0007669"/>
    <property type="project" value="InterPro"/>
</dbReference>
<dbReference type="SUPFAM" id="SSF52540">
    <property type="entry name" value="P-loop containing nucleoside triphosphate hydrolases"/>
    <property type="match status" value="1"/>
</dbReference>
<gene>
    <name evidence="8" type="ORF">Ctob_000759</name>
</gene>
<dbReference type="InterPro" id="IPR036865">
    <property type="entry name" value="CRAL-TRIO_dom_sf"/>
</dbReference>
<dbReference type="SUPFAM" id="SSF46938">
    <property type="entry name" value="CRAL/TRIO N-terminal domain"/>
    <property type="match status" value="1"/>
</dbReference>
<accession>A0A0M0J875</accession>
<dbReference type="InterPro" id="IPR027640">
    <property type="entry name" value="Kinesin-like_fam"/>
</dbReference>
<reference evidence="9" key="1">
    <citation type="journal article" date="2015" name="PLoS Genet.">
        <title>Genome Sequence and Transcriptome Analyses of Chrysochromulina tobin: Metabolic Tools for Enhanced Algal Fitness in the Prominent Order Prymnesiales (Haptophyceae).</title>
        <authorList>
            <person name="Hovde B.T."/>
            <person name="Deodato C.R."/>
            <person name="Hunsperger H.M."/>
            <person name="Ryken S.A."/>
            <person name="Yost W."/>
            <person name="Jha R.K."/>
            <person name="Patterson J."/>
            <person name="Monnat R.J. Jr."/>
            <person name="Barlow S.B."/>
            <person name="Starkenburg S.R."/>
            <person name="Cattolico R.A."/>
        </authorList>
    </citation>
    <scope>NUCLEOTIDE SEQUENCE</scope>
    <source>
        <strain evidence="9">CCMP291</strain>
    </source>
</reference>
<evidence type="ECO:0000313" key="8">
    <source>
        <dbReference type="EMBL" id="KOO22532.1"/>
    </source>
</evidence>